<accession>A0ABP4VZ70</accession>
<organism evidence="1 2">
    <name type="scientific">Aeromicrobium alkaliterrae</name>
    <dbReference type="NCBI Taxonomy" id="302168"/>
    <lineage>
        <taxon>Bacteria</taxon>
        <taxon>Bacillati</taxon>
        <taxon>Actinomycetota</taxon>
        <taxon>Actinomycetes</taxon>
        <taxon>Propionibacteriales</taxon>
        <taxon>Nocardioidaceae</taxon>
        <taxon>Aeromicrobium</taxon>
    </lineage>
</organism>
<dbReference type="RefSeq" id="WP_344200742.1">
    <property type="nucleotide sequence ID" value="NZ_BAAAME010000004.1"/>
</dbReference>
<dbReference type="Proteomes" id="UP001501057">
    <property type="component" value="Unassembled WGS sequence"/>
</dbReference>
<reference evidence="2" key="1">
    <citation type="journal article" date="2019" name="Int. J. Syst. Evol. Microbiol.">
        <title>The Global Catalogue of Microorganisms (GCM) 10K type strain sequencing project: providing services to taxonomists for standard genome sequencing and annotation.</title>
        <authorList>
            <consortium name="The Broad Institute Genomics Platform"/>
            <consortium name="The Broad Institute Genome Sequencing Center for Infectious Disease"/>
            <person name="Wu L."/>
            <person name="Ma J."/>
        </authorList>
    </citation>
    <scope>NUCLEOTIDE SEQUENCE [LARGE SCALE GENOMIC DNA]</scope>
    <source>
        <strain evidence="2">JCM 13518</strain>
    </source>
</reference>
<evidence type="ECO:0000313" key="1">
    <source>
        <dbReference type="EMBL" id="GAA1739520.1"/>
    </source>
</evidence>
<comment type="caution">
    <text evidence="1">The sequence shown here is derived from an EMBL/GenBank/DDBJ whole genome shotgun (WGS) entry which is preliminary data.</text>
</comment>
<dbReference type="Pfam" id="PF11185">
    <property type="entry name" value="DUF2971"/>
    <property type="match status" value="1"/>
</dbReference>
<name>A0ABP4VZ70_9ACTN</name>
<gene>
    <name evidence="1" type="ORF">GCM10009710_19790</name>
</gene>
<evidence type="ECO:0000313" key="2">
    <source>
        <dbReference type="Proteomes" id="UP001501057"/>
    </source>
</evidence>
<proteinExistence type="predicted"/>
<dbReference type="InterPro" id="IPR021352">
    <property type="entry name" value="DUF2971"/>
</dbReference>
<sequence length="308" mass="33822">MYTSPDDLENTGDEALENLVAEVERVAPSLVWHYTDQSGLIGILRSGAIWATDAMFLNDRHELSHGKNRLRAALEDEVDGADFAGLSLYLERGWRHNVRTAVSCFCADGDLLSQWRGYSSPGGFAIGFDTNDLARRWIAGRAGLFLPVVYARDDDQGTFREWAQRVANAWREALGGGLQTAVGGRNPVADSLAAEIGSKIWRFDREVGNLDALAARFKDPSFSEEQEWRLITMIGNESSEADVRPSAGGLVPFRSVPFQGSSADSPVREIRVGPGLDFEREQLAVQQLLDIVGYSNVTISGSTVPFRP</sequence>
<protein>
    <submittedName>
        <fullName evidence="1">DUF2971 domain-containing protein</fullName>
    </submittedName>
</protein>
<dbReference type="EMBL" id="BAAAME010000004">
    <property type="protein sequence ID" value="GAA1739520.1"/>
    <property type="molecule type" value="Genomic_DNA"/>
</dbReference>
<keyword evidence="2" id="KW-1185">Reference proteome</keyword>